<organism evidence="2 3">
    <name type="scientific">Thelephora terrestris</name>
    <dbReference type="NCBI Taxonomy" id="56493"/>
    <lineage>
        <taxon>Eukaryota</taxon>
        <taxon>Fungi</taxon>
        <taxon>Dikarya</taxon>
        <taxon>Basidiomycota</taxon>
        <taxon>Agaricomycotina</taxon>
        <taxon>Agaricomycetes</taxon>
        <taxon>Thelephorales</taxon>
        <taxon>Thelephoraceae</taxon>
        <taxon>Thelephora</taxon>
    </lineage>
</organism>
<evidence type="ECO:0000256" key="1">
    <source>
        <dbReference type="SAM" id="MobiDB-lite"/>
    </source>
</evidence>
<reference evidence="2" key="2">
    <citation type="submission" date="2020-11" db="EMBL/GenBank/DDBJ databases">
        <authorList>
            <consortium name="DOE Joint Genome Institute"/>
            <person name="Kuo A."/>
            <person name="Miyauchi S."/>
            <person name="Kiss E."/>
            <person name="Drula E."/>
            <person name="Kohler A."/>
            <person name="Sanchez-Garcia M."/>
            <person name="Andreopoulos B."/>
            <person name="Barry K.W."/>
            <person name="Bonito G."/>
            <person name="Buee M."/>
            <person name="Carver A."/>
            <person name="Chen C."/>
            <person name="Cichocki N."/>
            <person name="Clum A."/>
            <person name="Culley D."/>
            <person name="Crous P.W."/>
            <person name="Fauchery L."/>
            <person name="Girlanda M."/>
            <person name="Hayes R."/>
            <person name="Keri Z."/>
            <person name="Labutti K."/>
            <person name="Lipzen A."/>
            <person name="Lombard V."/>
            <person name="Magnuson J."/>
            <person name="Maillard F."/>
            <person name="Morin E."/>
            <person name="Murat C."/>
            <person name="Nolan M."/>
            <person name="Ohm R."/>
            <person name="Pangilinan J."/>
            <person name="Pereira M."/>
            <person name="Perotto S."/>
            <person name="Peter M."/>
            <person name="Riley R."/>
            <person name="Sitrit Y."/>
            <person name="Stielow B."/>
            <person name="Szollosi G."/>
            <person name="Zifcakova L."/>
            <person name="Stursova M."/>
            <person name="Spatafora J.W."/>
            <person name="Tedersoo L."/>
            <person name="Vaario L.-M."/>
            <person name="Yamada A."/>
            <person name="Yan M."/>
            <person name="Wang P."/>
            <person name="Xu J."/>
            <person name="Bruns T."/>
            <person name="Baldrian P."/>
            <person name="Vilgalys R."/>
            <person name="Henrissat B."/>
            <person name="Grigoriev I.V."/>
            <person name="Hibbett D."/>
            <person name="Nagy L.G."/>
            <person name="Martin F.M."/>
        </authorList>
    </citation>
    <scope>NUCLEOTIDE SEQUENCE</scope>
    <source>
        <strain evidence="2">UH-Tt-Lm1</strain>
    </source>
</reference>
<dbReference type="AlphaFoldDB" id="A0A9P6HMW6"/>
<name>A0A9P6HMW6_9AGAM</name>
<feature type="compositionally biased region" description="Polar residues" evidence="1">
    <location>
        <begin position="370"/>
        <end position="384"/>
    </location>
</feature>
<feature type="region of interest" description="Disordered" evidence="1">
    <location>
        <begin position="1"/>
        <end position="20"/>
    </location>
</feature>
<accession>A0A9P6HMW6</accession>
<protein>
    <submittedName>
        <fullName evidence="2">Uncharacterized protein</fullName>
    </submittedName>
</protein>
<evidence type="ECO:0000313" key="3">
    <source>
        <dbReference type="Proteomes" id="UP000736335"/>
    </source>
</evidence>
<reference evidence="2" key="1">
    <citation type="journal article" date="2020" name="Nat. Commun.">
        <title>Large-scale genome sequencing of mycorrhizal fungi provides insights into the early evolution of symbiotic traits.</title>
        <authorList>
            <person name="Miyauchi S."/>
            <person name="Kiss E."/>
            <person name="Kuo A."/>
            <person name="Drula E."/>
            <person name="Kohler A."/>
            <person name="Sanchez-Garcia M."/>
            <person name="Morin E."/>
            <person name="Andreopoulos B."/>
            <person name="Barry K.W."/>
            <person name="Bonito G."/>
            <person name="Buee M."/>
            <person name="Carver A."/>
            <person name="Chen C."/>
            <person name="Cichocki N."/>
            <person name="Clum A."/>
            <person name="Culley D."/>
            <person name="Crous P.W."/>
            <person name="Fauchery L."/>
            <person name="Girlanda M."/>
            <person name="Hayes R.D."/>
            <person name="Keri Z."/>
            <person name="LaButti K."/>
            <person name="Lipzen A."/>
            <person name="Lombard V."/>
            <person name="Magnuson J."/>
            <person name="Maillard F."/>
            <person name="Murat C."/>
            <person name="Nolan M."/>
            <person name="Ohm R.A."/>
            <person name="Pangilinan J."/>
            <person name="Pereira M.F."/>
            <person name="Perotto S."/>
            <person name="Peter M."/>
            <person name="Pfister S."/>
            <person name="Riley R."/>
            <person name="Sitrit Y."/>
            <person name="Stielow J.B."/>
            <person name="Szollosi G."/>
            <person name="Zifcakova L."/>
            <person name="Stursova M."/>
            <person name="Spatafora J.W."/>
            <person name="Tedersoo L."/>
            <person name="Vaario L.M."/>
            <person name="Yamada A."/>
            <person name="Yan M."/>
            <person name="Wang P."/>
            <person name="Xu J."/>
            <person name="Bruns T."/>
            <person name="Baldrian P."/>
            <person name="Vilgalys R."/>
            <person name="Dunand C."/>
            <person name="Henrissat B."/>
            <person name="Grigoriev I.V."/>
            <person name="Hibbett D."/>
            <person name="Nagy L.G."/>
            <person name="Martin F.M."/>
        </authorList>
    </citation>
    <scope>NUCLEOTIDE SEQUENCE</scope>
    <source>
        <strain evidence="2">UH-Tt-Lm1</strain>
    </source>
</reference>
<dbReference type="Proteomes" id="UP000736335">
    <property type="component" value="Unassembled WGS sequence"/>
</dbReference>
<feature type="region of interest" description="Disordered" evidence="1">
    <location>
        <begin position="370"/>
        <end position="397"/>
    </location>
</feature>
<dbReference type="EMBL" id="WIUZ02000002">
    <property type="protein sequence ID" value="KAF9790754.1"/>
    <property type="molecule type" value="Genomic_DNA"/>
</dbReference>
<dbReference type="OrthoDB" id="2689771at2759"/>
<sequence length="425" mass="46995">MRLRRSLKKLAPAPESGPAAGISSKFKEQVEYLVTHYQDFLTHQTAVTLDRFWLRVYEGWYKRWPITPAPGATKGLAGDARTENNQKLCSWFHNRARPTSKASKSDLQLDQNEKWKLAPAQAYCTYAWNSGLGKMVSAHWERERQSRPSAAGGGSAVAAANSSIPIDFKLKIAKEVYDALPANEKKKIDDLRDEEWKKLYQPIRDIENMEDRDKKLAMHEHNQPLIAKSLTCVLKNLEDQTSCVAHLLVGFADPRDGTVSFQNYCQGGGEDLKFRAFCGSDWDDVIEKRFTEWGMKIFELGAGGRSRYMFTNAPPEVGDPETIEESDEASPSTSTALVGEFEVIETSDIAITPLPKGVEAMESVPLETSTAFPVDSQPLTTGPQAASDGPRSPAPPQICGAVESVPPQEISGHWGQGVKYLVGTC</sequence>
<comment type="caution">
    <text evidence="2">The sequence shown here is derived from an EMBL/GenBank/DDBJ whole genome shotgun (WGS) entry which is preliminary data.</text>
</comment>
<keyword evidence="3" id="KW-1185">Reference proteome</keyword>
<proteinExistence type="predicted"/>
<gene>
    <name evidence="2" type="ORF">BJ322DRAFT_1104403</name>
</gene>
<evidence type="ECO:0000313" key="2">
    <source>
        <dbReference type="EMBL" id="KAF9790754.1"/>
    </source>
</evidence>